<evidence type="ECO:0000256" key="8">
    <source>
        <dbReference type="SAM" id="MobiDB-lite"/>
    </source>
</evidence>
<gene>
    <name evidence="10" type="ORF">BDW02DRAFT_584248</name>
</gene>
<feature type="transmembrane region" description="Helical" evidence="9">
    <location>
        <begin position="280"/>
        <end position="301"/>
    </location>
</feature>
<dbReference type="PROSITE" id="PS01023">
    <property type="entry name" value="PTR2_2"/>
    <property type="match status" value="1"/>
</dbReference>
<evidence type="ECO:0000256" key="7">
    <source>
        <dbReference type="RuleBase" id="RU003755"/>
    </source>
</evidence>
<proteinExistence type="inferred from homology"/>
<feature type="transmembrane region" description="Helical" evidence="9">
    <location>
        <begin position="423"/>
        <end position="440"/>
    </location>
</feature>
<feature type="transmembrane region" description="Helical" evidence="9">
    <location>
        <begin position="562"/>
        <end position="580"/>
    </location>
</feature>
<dbReference type="PANTHER" id="PTHR11654">
    <property type="entry name" value="OLIGOPEPTIDE TRANSPORTER-RELATED"/>
    <property type="match status" value="1"/>
</dbReference>
<dbReference type="OrthoDB" id="8904098at2759"/>
<dbReference type="InterPro" id="IPR036259">
    <property type="entry name" value="MFS_trans_sf"/>
</dbReference>
<evidence type="ECO:0000256" key="4">
    <source>
        <dbReference type="ARBA" id="ARBA00022692"/>
    </source>
</evidence>
<feature type="transmembrane region" description="Helical" evidence="9">
    <location>
        <begin position="452"/>
        <end position="474"/>
    </location>
</feature>
<organism evidence="10 11">
    <name type="scientific">Decorospora gaudefroyi</name>
    <dbReference type="NCBI Taxonomy" id="184978"/>
    <lineage>
        <taxon>Eukaryota</taxon>
        <taxon>Fungi</taxon>
        <taxon>Dikarya</taxon>
        <taxon>Ascomycota</taxon>
        <taxon>Pezizomycotina</taxon>
        <taxon>Dothideomycetes</taxon>
        <taxon>Pleosporomycetidae</taxon>
        <taxon>Pleosporales</taxon>
        <taxon>Pleosporineae</taxon>
        <taxon>Pleosporaceae</taxon>
        <taxon>Decorospora</taxon>
    </lineage>
</organism>
<dbReference type="Gene3D" id="1.20.1250.20">
    <property type="entry name" value="MFS general substrate transporter like domains"/>
    <property type="match status" value="1"/>
</dbReference>
<evidence type="ECO:0000256" key="9">
    <source>
        <dbReference type="SAM" id="Phobius"/>
    </source>
</evidence>
<dbReference type="FunFam" id="1.20.1250.20:FF:000085">
    <property type="entry name" value="MFS peptide transporter Ptr2"/>
    <property type="match status" value="1"/>
</dbReference>
<feature type="transmembrane region" description="Helical" evidence="9">
    <location>
        <begin position="255"/>
        <end position="274"/>
    </location>
</feature>
<sequence length="622" mass="68610">MAVTNTAEVEAVNAHPTTVDDSGNLEPKHPEVHTVGPHSYVQSDGKANLHEAYMDGDDFPTEEELATLRRVPAKIPMKIFSIAFVELVERMSYYGTVAVYSNFIAQPLPTPTGAPVNPDDAEAIPGALNMGKQVAFSLTTFNAFWVYVCPLFGAWVADTYLGRFKTILYSVLVAEVGHLILVASAAPSVLENANTALGVFVLGLIIMGLGTGTFKPNISPLIAEQVPQEKMRVETRGTERVIVDPAVTVTRIYNWFYWFINVGALVGQISMVYAERYVGFYLSYLIPTIMFVIAIPVLIFCKKFYILRPPSGSVMGPAFKLLFKALGAGLSFNPVKTVKNWRSGTIWHAVKPSTLGASAPSWYNFDDAWVDEVARGFAACSVFFWIPIFWLAYRQMDSNLTQMCATMQLGGVPNDILSNLDPIAIIIIVPIMDSLVYPFLRKRGIRFTPIKKITAGFILGAFAMVWAAVLQHYIYKTSGYYENHNADYKSDISVWAVTGVYVLIAISEIFASVTTLEYAFTKAPKNMRSLVQSVQLFTSAFSAALAQAFTPLTADPHITWNYGSVAIISFVTGIAFHFAYRSMDKAEDQLNLLPTGHIGTDVMPADVERRPSAEHSPVQEKI</sequence>
<feature type="transmembrane region" description="Helical" evidence="9">
    <location>
        <begin position="530"/>
        <end position="550"/>
    </location>
</feature>
<dbReference type="SUPFAM" id="SSF103473">
    <property type="entry name" value="MFS general substrate transporter"/>
    <property type="match status" value="1"/>
</dbReference>
<name>A0A6A5K2G8_9PLEO</name>
<feature type="transmembrane region" description="Helical" evidence="9">
    <location>
        <begin position="494"/>
        <end position="518"/>
    </location>
</feature>
<comment type="similarity">
    <text evidence="2 7">Belongs to the major facilitator superfamily. Proton-dependent oligopeptide transporter (POT/PTR) (TC 2.A.17) family.</text>
</comment>
<feature type="region of interest" description="Disordered" evidence="8">
    <location>
        <begin position="1"/>
        <end position="37"/>
    </location>
</feature>
<dbReference type="GO" id="GO:0005886">
    <property type="term" value="C:plasma membrane"/>
    <property type="evidence" value="ECO:0007669"/>
    <property type="project" value="UniProtKB-ARBA"/>
</dbReference>
<dbReference type="GO" id="GO:0071916">
    <property type="term" value="F:dipeptide transmembrane transporter activity"/>
    <property type="evidence" value="ECO:0007669"/>
    <property type="project" value="UniProtKB-ARBA"/>
</dbReference>
<feature type="transmembrane region" description="Helical" evidence="9">
    <location>
        <begin position="167"/>
        <end position="190"/>
    </location>
</feature>
<protein>
    <submittedName>
        <fullName evidence="10">PTR2-domain-containing protein</fullName>
    </submittedName>
</protein>
<dbReference type="Proteomes" id="UP000800040">
    <property type="component" value="Unassembled WGS sequence"/>
</dbReference>
<accession>A0A6A5K2G8</accession>
<evidence type="ECO:0000256" key="3">
    <source>
        <dbReference type="ARBA" id="ARBA00022448"/>
    </source>
</evidence>
<evidence type="ECO:0000256" key="5">
    <source>
        <dbReference type="ARBA" id="ARBA00022989"/>
    </source>
</evidence>
<keyword evidence="4 7" id="KW-0812">Transmembrane</keyword>
<dbReference type="InterPro" id="IPR000109">
    <property type="entry name" value="POT_fam"/>
</dbReference>
<evidence type="ECO:0000313" key="11">
    <source>
        <dbReference type="Proteomes" id="UP000800040"/>
    </source>
</evidence>
<feature type="transmembrane region" description="Helical" evidence="9">
    <location>
        <begin position="373"/>
        <end position="393"/>
    </location>
</feature>
<dbReference type="PROSITE" id="PS01022">
    <property type="entry name" value="PTR2_1"/>
    <property type="match status" value="1"/>
</dbReference>
<keyword evidence="6 9" id="KW-0472">Membrane</keyword>
<comment type="subcellular location">
    <subcellularLocation>
        <location evidence="1 7">Membrane</location>
        <topology evidence="1 7">Multi-pass membrane protein</topology>
    </subcellularLocation>
</comment>
<keyword evidence="5 9" id="KW-1133">Transmembrane helix</keyword>
<reference evidence="10" key="1">
    <citation type="submission" date="2020-01" db="EMBL/GenBank/DDBJ databases">
        <authorList>
            <consortium name="DOE Joint Genome Institute"/>
            <person name="Haridas S."/>
            <person name="Albert R."/>
            <person name="Binder M."/>
            <person name="Bloem J."/>
            <person name="Labutti K."/>
            <person name="Salamov A."/>
            <person name="Andreopoulos B."/>
            <person name="Baker S.E."/>
            <person name="Barry K."/>
            <person name="Bills G."/>
            <person name="Bluhm B.H."/>
            <person name="Cannon C."/>
            <person name="Castanera R."/>
            <person name="Culley D.E."/>
            <person name="Daum C."/>
            <person name="Ezra D."/>
            <person name="Gonzalez J.B."/>
            <person name="Henrissat B."/>
            <person name="Kuo A."/>
            <person name="Liang C."/>
            <person name="Lipzen A."/>
            <person name="Lutzoni F."/>
            <person name="Magnuson J."/>
            <person name="Mondo S."/>
            <person name="Nolan M."/>
            <person name="Ohm R."/>
            <person name="Pangilinan J."/>
            <person name="Park H.-J."/>
            <person name="Ramirez L."/>
            <person name="Alfaro M."/>
            <person name="Sun H."/>
            <person name="Tritt A."/>
            <person name="Yoshinaga Y."/>
            <person name="Zwiers L.-H."/>
            <person name="Turgeon B.G."/>
            <person name="Goodwin S.B."/>
            <person name="Spatafora J.W."/>
            <person name="Crous P.W."/>
            <person name="Grigoriev I.V."/>
        </authorList>
    </citation>
    <scope>NUCLEOTIDE SEQUENCE</scope>
    <source>
        <strain evidence="10">P77</strain>
    </source>
</reference>
<evidence type="ECO:0000313" key="10">
    <source>
        <dbReference type="EMBL" id="KAF1828747.1"/>
    </source>
</evidence>
<dbReference type="AlphaFoldDB" id="A0A6A5K2G8"/>
<dbReference type="EMBL" id="ML975501">
    <property type="protein sequence ID" value="KAF1828747.1"/>
    <property type="molecule type" value="Genomic_DNA"/>
</dbReference>
<keyword evidence="11" id="KW-1185">Reference proteome</keyword>
<evidence type="ECO:0000256" key="6">
    <source>
        <dbReference type="ARBA" id="ARBA00023136"/>
    </source>
</evidence>
<dbReference type="InterPro" id="IPR018456">
    <property type="entry name" value="PTR2_symporter_CS"/>
</dbReference>
<feature type="transmembrane region" description="Helical" evidence="9">
    <location>
        <begin position="134"/>
        <end position="155"/>
    </location>
</feature>
<evidence type="ECO:0000256" key="1">
    <source>
        <dbReference type="ARBA" id="ARBA00004141"/>
    </source>
</evidence>
<feature type="transmembrane region" description="Helical" evidence="9">
    <location>
        <begin position="196"/>
        <end position="214"/>
    </location>
</feature>
<evidence type="ECO:0000256" key="2">
    <source>
        <dbReference type="ARBA" id="ARBA00005982"/>
    </source>
</evidence>
<keyword evidence="3 7" id="KW-0813">Transport</keyword>
<dbReference type="Pfam" id="PF00854">
    <property type="entry name" value="PTR2"/>
    <property type="match status" value="1"/>
</dbReference>